<dbReference type="OrthoDB" id="9783707at2"/>
<keyword evidence="8" id="KW-0448">Lipopolysaccharide biosynthesis</keyword>
<feature type="domain" description="EamA" evidence="13">
    <location>
        <begin position="6"/>
        <end position="138"/>
    </location>
</feature>
<dbReference type="PANTHER" id="PTHR30561">
    <property type="entry name" value="SMR FAMILY PROTON-DEPENDENT DRUG EFFLUX TRANSPORTER SUGE"/>
    <property type="match status" value="1"/>
</dbReference>
<evidence type="ECO:0000256" key="4">
    <source>
        <dbReference type="ARBA" id="ARBA00022516"/>
    </source>
</evidence>
<feature type="transmembrane region" description="Helical" evidence="12">
    <location>
        <begin position="161"/>
        <end position="178"/>
    </location>
</feature>
<evidence type="ECO:0000256" key="5">
    <source>
        <dbReference type="ARBA" id="ARBA00022519"/>
    </source>
</evidence>
<reference evidence="14 15" key="1">
    <citation type="submission" date="2020-03" db="EMBL/GenBank/DDBJ databases">
        <title>Chryseoglobus sp. isolated from a deep-sea seamount.</title>
        <authorList>
            <person name="Zhang D.-C."/>
        </authorList>
    </citation>
    <scope>NUCLEOTIDE SEQUENCE [LARGE SCALE GENOMIC DNA]</scope>
    <source>
        <strain evidence="14 15">KN1116</strain>
    </source>
</reference>
<evidence type="ECO:0000256" key="7">
    <source>
        <dbReference type="ARBA" id="ARBA00022692"/>
    </source>
</evidence>
<dbReference type="Gene3D" id="1.10.3730.20">
    <property type="match status" value="2"/>
</dbReference>
<evidence type="ECO:0000256" key="9">
    <source>
        <dbReference type="ARBA" id="ARBA00022989"/>
    </source>
</evidence>
<keyword evidence="10" id="KW-0443">Lipid metabolism</keyword>
<evidence type="ECO:0000256" key="6">
    <source>
        <dbReference type="ARBA" id="ARBA00022556"/>
    </source>
</evidence>
<dbReference type="RefSeq" id="WP_152583188.1">
    <property type="nucleotide sequence ID" value="NZ_VIKT02000005.1"/>
</dbReference>
<keyword evidence="11 12" id="KW-0472">Membrane</keyword>
<feature type="transmembrane region" description="Helical" evidence="12">
    <location>
        <begin position="228"/>
        <end position="248"/>
    </location>
</feature>
<dbReference type="PANTHER" id="PTHR30561:SF9">
    <property type="entry name" value="4-AMINO-4-DEOXY-L-ARABINOSE-PHOSPHOUNDECAPRENOL FLIPPASE SUBUNIT ARNF-RELATED"/>
    <property type="match status" value="1"/>
</dbReference>
<organism evidence="14 15">
    <name type="scientific">Microcella pacifica</name>
    <dbReference type="NCBI Taxonomy" id="2591847"/>
    <lineage>
        <taxon>Bacteria</taxon>
        <taxon>Bacillati</taxon>
        <taxon>Actinomycetota</taxon>
        <taxon>Actinomycetes</taxon>
        <taxon>Micrococcales</taxon>
        <taxon>Microbacteriaceae</taxon>
        <taxon>Microcella</taxon>
    </lineage>
</organism>
<gene>
    <name evidence="14" type="ORF">FK219_004235</name>
</gene>
<keyword evidence="7 12" id="KW-0812">Transmembrane</keyword>
<dbReference type="Proteomes" id="UP000818266">
    <property type="component" value="Unassembled WGS sequence"/>
</dbReference>
<proteinExistence type="inferred from homology"/>
<dbReference type="GO" id="GO:0022857">
    <property type="term" value="F:transmembrane transporter activity"/>
    <property type="evidence" value="ECO:0007669"/>
    <property type="project" value="InterPro"/>
</dbReference>
<dbReference type="EMBL" id="VIKT02000005">
    <property type="protein sequence ID" value="NHF62455.1"/>
    <property type="molecule type" value="Genomic_DNA"/>
</dbReference>
<evidence type="ECO:0000313" key="15">
    <source>
        <dbReference type="Proteomes" id="UP000818266"/>
    </source>
</evidence>
<comment type="similarity">
    <text evidence="2">Belongs to the EamA transporter family.</text>
</comment>
<feature type="transmembrane region" description="Helical" evidence="12">
    <location>
        <begin position="94"/>
        <end position="116"/>
    </location>
</feature>
<evidence type="ECO:0000256" key="10">
    <source>
        <dbReference type="ARBA" id="ARBA00023098"/>
    </source>
</evidence>
<dbReference type="GO" id="GO:0009103">
    <property type="term" value="P:lipopolysaccharide biosynthetic process"/>
    <property type="evidence" value="ECO:0007669"/>
    <property type="project" value="UniProtKB-KW"/>
</dbReference>
<dbReference type="InterPro" id="IPR000390">
    <property type="entry name" value="Small_drug/metabolite_transptr"/>
</dbReference>
<dbReference type="SUPFAM" id="SSF103481">
    <property type="entry name" value="Multidrug resistance efflux transporter EmrE"/>
    <property type="match status" value="2"/>
</dbReference>
<evidence type="ECO:0000256" key="3">
    <source>
        <dbReference type="ARBA" id="ARBA00022475"/>
    </source>
</evidence>
<evidence type="ECO:0000256" key="1">
    <source>
        <dbReference type="ARBA" id="ARBA00004651"/>
    </source>
</evidence>
<dbReference type="InterPro" id="IPR000620">
    <property type="entry name" value="EamA_dom"/>
</dbReference>
<dbReference type="Pfam" id="PF00892">
    <property type="entry name" value="EamA"/>
    <property type="match status" value="2"/>
</dbReference>
<evidence type="ECO:0000256" key="12">
    <source>
        <dbReference type="SAM" id="Phobius"/>
    </source>
</evidence>
<feature type="transmembrane region" description="Helical" evidence="12">
    <location>
        <begin position="122"/>
        <end position="140"/>
    </location>
</feature>
<feature type="transmembrane region" description="Helical" evidence="12">
    <location>
        <begin position="254"/>
        <end position="272"/>
    </location>
</feature>
<feature type="transmembrane region" description="Helical" evidence="12">
    <location>
        <begin position="190"/>
        <end position="208"/>
    </location>
</feature>
<keyword evidence="15" id="KW-1185">Reference proteome</keyword>
<keyword evidence="5" id="KW-0997">Cell inner membrane</keyword>
<dbReference type="GO" id="GO:0005886">
    <property type="term" value="C:plasma membrane"/>
    <property type="evidence" value="ECO:0007669"/>
    <property type="project" value="UniProtKB-SubCell"/>
</dbReference>
<keyword evidence="4" id="KW-0444">Lipid biosynthesis</keyword>
<dbReference type="InterPro" id="IPR037185">
    <property type="entry name" value="EmrE-like"/>
</dbReference>
<accession>A0A9E5JL06</accession>
<evidence type="ECO:0000256" key="11">
    <source>
        <dbReference type="ARBA" id="ARBA00023136"/>
    </source>
</evidence>
<keyword evidence="3" id="KW-1003">Cell membrane</keyword>
<keyword evidence="9 12" id="KW-1133">Transmembrane helix</keyword>
<keyword evidence="6" id="KW-0441">Lipid A biosynthesis</keyword>
<comment type="caution">
    <text evidence="14">The sequence shown here is derived from an EMBL/GenBank/DDBJ whole genome shotgun (WGS) entry which is preliminary data.</text>
</comment>
<feature type="transmembrane region" description="Helical" evidence="12">
    <location>
        <begin position="36"/>
        <end position="56"/>
    </location>
</feature>
<comment type="subcellular location">
    <subcellularLocation>
        <location evidence="1">Cell membrane</location>
        <topology evidence="1">Multi-pass membrane protein</topology>
    </subcellularLocation>
</comment>
<evidence type="ECO:0000259" key="13">
    <source>
        <dbReference type="Pfam" id="PF00892"/>
    </source>
</evidence>
<name>A0A9E5JL06_9MICO</name>
<feature type="transmembrane region" description="Helical" evidence="12">
    <location>
        <begin position="6"/>
        <end position="24"/>
    </location>
</feature>
<feature type="domain" description="EamA" evidence="13">
    <location>
        <begin position="160"/>
        <end position="294"/>
    </location>
</feature>
<dbReference type="AlphaFoldDB" id="A0A9E5JL06"/>
<sequence length="297" mass="29641">MPDAGIAALLIAGGAVAHAAWNLVIKATGASGPHVVTLAVAVSVIALAPFGVPSLLQSAPSVPAWPAIAAGSAVLHVAYFLLLQRGYRLADVGVVYPLARGTGPLLSVLGAVLLLAERPGPVVLSGAALVVAGVVVIGTAGARRPANGEAGDAAGARRRTGVLYGLAVGALIAAYTLWDAAAVTTLAFEPVGYFWASLVGQLLVFAALSARRPRLLLDAARRHGSAAAAIGVLSPLAYLAILAAYGLAPVSVVAPARELSVVLVAFAGWLVFREPHPVRRALGSAVVLAGAALLAAG</sequence>
<evidence type="ECO:0000256" key="2">
    <source>
        <dbReference type="ARBA" id="ARBA00007362"/>
    </source>
</evidence>
<evidence type="ECO:0000256" key="8">
    <source>
        <dbReference type="ARBA" id="ARBA00022985"/>
    </source>
</evidence>
<protein>
    <submittedName>
        <fullName evidence="14">EamA family transporter</fullName>
    </submittedName>
</protein>
<evidence type="ECO:0000313" key="14">
    <source>
        <dbReference type="EMBL" id="NHF62455.1"/>
    </source>
</evidence>
<feature type="transmembrane region" description="Helical" evidence="12">
    <location>
        <begin position="62"/>
        <end position="82"/>
    </location>
</feature>